<accession>A0A2M6WZS7</accession>
<feature type="transmembrane region" description="Helical" evidence="8">
    <location>
        <begin position="173"/>
        <end position="195"/>
    </location>
</feature>
<keyword evidence="8" id="KW-0812">Transmembrane</keyword>
<evidence type="ECO:0000256" key="7">
    <source>
        <dbReference type="SAM" id="Coils"/>
    </source>
</evidence>
<dbReference type="PANTHER" id="PTHR43711:SF31">
    <property type="entry name" value="HISTIDINE KINASE"/>
    <property type="match status" value="1"/>
</dbReference>
<evidence type="ECO:0000256" key="6">
    <source>
        <dbReference type="ARBA" id="ARBA00023012"/>
    </source>
</evidence>
<dbReference type="InterPro" id="IPR036097">
    <property type="entry name" value="HisK_dim/P_sf"/>
</dbReference>
<dbReference type="SUPFAM" id="SSF47384">
    <property type="entry name" value="Homodimeric domain of signal transducing histidine kinase"/>
    <property type="match status" value="1"/>
</dbReference>
<dbReference type="InterPro" id="IPR005467">
    <property type="entry name" value="His_kinase_dom"/>
</dbReference>
<evidence type="ECO:0000256" key="4">
    <source>
        <dbReference type="ARBA" id="ARBA00022679"/>
    </source>
</evidence>
<keyword evidence="3" id="KW-0597">Phosphoprotein</keyword>
<comment type="catalytic activity">
    <reaction evidence="1">
        <text>ATP + protein L-histidine = ADP + protein N-phospho-L-histidine.</text>
        <dbReference type="EC" id="2.7.13.3"/>
    </reaction>
</comment>
<dbReference type="InterPro" id="IPR031621">
    <property type="entry name" value="HisKA_7TM"/>
</dbReference>
<dbReference type="Gene3D" id="1.10.287.130">
    <property type="match status" value="1"/>
</dbReference>
<dbReference type="AlphaFoldDB" id="A0A2M6WZS7"/>
<dbReference type="PANTHER" id="PTHR43711">
    <property type="entry name" value="TWO-COMPONENT HISTIDINE KINASE"/>
    <property type="match status" value="1"/>
</dbReference>
<dbReference type="Pfam" id="PF02518">
    <property type="entry name" value="HATPase_c"/>
    <property type="match status" value="1"/>
</dbReference>
<organism evidence="10 11">
    <name type="scientific">Candidatus Andersenbacteria bacterium CG10_big_fil_rev_8_21_14_0_10_54_11</name>
    <dbReference type="NCBI Taxonomy" id="1974485"/>
    <lineage>
        <taxon>Bacteria</taxon>
        <taxon>Candidatus Anderseniibacteriota</taxon>
    </lineage>
</organism>
<keyword evidence="5" id="KW-0418">Kinase</keyword>
<dbReference type="Pfam" id="PF00512">
    <property type="entry name" value="HisKA"/>
    <property type="match status" value="1"/>
</dbReference>
<gene>
    <name evidence="10" type="ORF">COT71_01590</name>
</gene>
<keyword evidence="6" id="KW-0902">Two-component regulatory system</keyword>
<keyword evidence="4" id="KW-0808">Transferase</keyword>
<evidence type="ECO:0000256" key="5">
    <source>
        <dbReference type="ARBA" id="ARBA00022777"/>
    </source>
</evidence>
<sequence length="763" mass="83997">MIILDAIALTIAAGANILLSLLVIRRNPQNATNKLFSLLSLSFALWAVATFFAVHASTTQEATFWLRAVMFLAVPQAVLFFLLMHTFPNSTIQIKKRTITLLVGASIVIMGIAASPLVFPRVSLVPGAAPQPEPGIGLIAFIPLAVGSVIGGLFILFKKNIRSHGIEKIQARYLLIGALIMFTLIVFLNFIAVAFLRKTYFANYGPVFTLPFVGLTAYTIIRHRLLDIRAAIFRGLSLSFLVGALLLIYGGILLFAVPIAAEVSGISNNLLAVAAALVSIPLAQYIQAILTRLTDRFLFQGKPDYQHELVVLGQRLSSTIKIEDVTDTVLRAMGQILRVKDLTIFLLDPESHHLTPHATAGKQAVHLRLEQDNPLVDFLHHHEGPLVKDELPGLRERTRSRSVAAHIEQMEHAMLWLDAAVILPLFVNRELTGLLVLGQKLSGEPYLQDDLQFLAALAPQAATALENARLYQESLEFTERLKLEVERATHKLAVANEQLRNLDKAKSEFLSIASHQLYTPLTALRGYVSMLQEGEYGKIAKQQQPILEILEQSAERLIELIKELLDISRIESGRLELNLESIDLADMTGILVKDLLPNAMHKNLDLIFEPPAQSLPHIVGDAQRLRQVLLNFVDNAIKYTEKGSIRVSLHPDGNDIVFVVTDTGTGLAPEELNQLFTKFTRVGGAARFHTEGTGLGLYVARQIVQEHHGSVNVKSPGKGQGATFEMRLPAEGTPRSLKVGQRATVAIKAAETVSREKVRERAA</sequence>
<dbReference type="EC" id="2.7.13.3" evidence="2"/>
<dbReference type="Proteomes" id="UP000230731">
    <property type="component" value="Unassembled WGS sequence"/>
</dbReference>
<feature type="transmembrane region" description="Helical" evidence="8">
    <location>
        <begin position="6"/>
        <end position="24"/>
    </location>
</feature>
<dbReference type="SMART" id="SM00065">
    <property type="entry name" value="GAF"/>
    <property type="match status" value="1"/>
</dbReference>
<feature type="transmembrane region" description="Helical" evidence="8">
    <location>
        <begin position="138"/>
        <end position="157"/>
    </location>
</feature>
<dbReference type="Gene3D" id="3.30.565.10">
    <property type="entry name" value="Histidine kinase-like ATPase, C-terminal domain"/>
    <property type="match status" value="1"/>
</dbReference>
<feature type="transmembrane region" description="Helical" evidence="8">
    <location>
        <begin position="201"/>
        <end position="221"/>
    </location>
</feature>
<proteinExistence type="predicted"/>
<evidence type="ECO:0000256" key="1">
    <source>
        <dbReference type="ARBA" id="ARBA00000085"/>
    </source>
</evidence>
<dbReference type="InterPro" id="IPR029016">
    <property type="entry name" value="GAF-like_dom_sf"/>
</dbReference>
<dbReference type="GO" id="GO:0000155">
    <property type="term" value="F:phosphorelay sensor kinase activity"/>
    <property type="evidence" value="ECO:0007669"/>
    <property type="project" value="InterPro"/>
</dbReference>
<evidence type="ECO:0000313" key="11">
    <source>
        <dbReference type="Proteomes" id="UP000230731"/>
    </source>
</evidence>
<evidence type="ECO:0000256" key="8">
    <source>
        <dbReference type="SAM" id="Phobius"/>
    </source>
</evidence>
<dbReference type="InterPro" id="IPR003594">
    <property type="entry name" value="HATPase_dom"/>
</dbReference>
<protein>
    <recommendedName>
        <fullName evidence="2">histidine kinase</fullName>
        <ecNumber evidence="2">2.7.13.3</ecNumber>
    </recommendedName>
</protein>
<evidence type="ECO:0000256" key="3">
    <source>
        <dbReference type="ARBA" id="ARBA00022553"/>
    </source>
</evidence>
<reference evidence="11" key="1">
    <citation type="submission" date="2017-09" db="EMBL/GenBank/DDBJ databases">
        <title>Depth-based differentiation of microbial function through sediment-hosted aquifers and enrichment of novel symbionts in the deep terrestrial subsurface.</title>
        <authorList>
            <person name="Probst A.J."/>
            <person name="Ladd B."/>
            <person name="Jarett J.K."/>
            <person name="Geller-Mcgrath D.E."/>
            <person name="Sieber C.M.K."/>
            <person name="Emerson J.B."/>
            <person name="Anantharaman K."/>
            <person name="Thomas B.C."/>
            <person name="Malmstrom R."/>
            <person name="Stieglmeier M."/>
            <person name="Klingl A."/>
            <person name="Woyke T."/>
            <person name="Ryan C.M."/>
            <person name="Banfield J.F."/>
        </authorList>
    </citation>
    <scope>NUCLEOTIDE SEQUENCE [LARGE SCALE GENOMIC DNA]</scope>
</reference>
<dbReference type="SMART" id="SM00388">
    <property type="entry name" value="HisKA"/>
    <property type="match status" value="1"/>
</dbReference>
<comment type="caution">
    <text evidence="10">The sequence shown here is derived from an EMBL/GenBank/DDBJ whole genome shotgun (WGS) entry which is preliminary data.</text>
</comment>
<dbReference type="InterPro" id="IPR036890">
    <property type="entry name" value="HATPase_C_sf"/>
</dbReference>
<feature type="coiled-coil region" evidence="7">
    <location>
        <begin position="478"/>
        <end position="505"/>
    </location>
</feature>
<keyword evidence="8" id="KW-1133">Transmembrane helix</keyword>
<feature type="transmembrane region" description="Helical" evidence="8">
    <location>
        <begin position="64"/>
        <end position="87"/>
    </location>
</feature>
<evidence type="ECO:0000259" key="9">
    <source>
        <dbReference type="PROSITE" id="PS50109"/>
    </source>
</evidence>
<dbReference type="Pfam" id="PF13492">
    <property type="entry name" value="GAF_3"/>
    <property type="match status" value="1"/>
</dbReference>
<dbReference type="SUPFAM" id="SSF55874">
    <property type="entry name" value="ATPase domain of HSP90 chaperone/DNA topoisomerase II/histidine kinase"/>
    <property type="match status" value="1"/>
</dbReference>
<dbReference type="InterPro" id="IPR003661">
    <property type="entry name" value="HisK_dim/P_dom"/>
</dbReference>
<dbReference type="InterPro" id="IPR003018">
    <property type="entry name" value="GAF"/>
</dbReference>
<dbReference type="CDD" id="cd00082">
    <property type="entry name" value="HisKA"/>
    <property type="match status" value="1"/>
</dbReference>
<evidence type="ECO:0000313" key="10">
    <source>
        <dbReference type="EMBL" id="PIT98270.1"/>
    </source>
</evidence>
<feature type="transmembrane region" description="Helical" evidence="8">
    <location>
        <begin position="99"/>
        <end position="118"/>
    </location>
</feature>
<evidence type="ECO:0000256" key="2">
    <source>
        <dbReference type="ARBA" id="ARBA00012438"/>
    </source>
</evidence>
<keyword evidence="7" id="KW-0175">Coiled coil</keyword>
<dbReference type="Pfam" id="PF16927">
    <property type="entry name" value="HisKA_7TM"/>
    <property type="match status" value="1"/>
</dbReference>
<dbReference type="InterPro" id="IPR004358">
    <property type="entry name" value="Sig_transdc_His_kin-like_C"/>
</dbReference>
<dbReference type="FunFam" id="3.30.565.10:FF:000006">
    <property type="entry name" value="Sensor histidine kinase WalK"/>
    <property type="match status" value="1"/>
</dbReference>
<dbReference type="Gene3D" id="3.30.450.40">
    <property type="match status" value="1"/>
</dbReference>
<dbReference type="SMART" id="SM00387">
    <property type="entry name" value="HATPase_c"/>
    <property type="match status" value="1"/>
</dbReference>
<name>A0A2M6WZS7_9BACT</name>
<dbReference type="InterPro" id="IPR050736">
    <property type="entry name" value="Sensor_HK_Regulatory"/>
</dbReference>
<feature type="transmembrane region" description="Helical" evidence="8">
    <location>
        <begin position="233"/>
        <end position="257"/>
    </location>
</feature>
<dbReference type="PROSITE" id="PS50109">
    <property type="entry name" value="HIS_KIN"/>
    <property type="match status" value="1"/>
</dbReference>
<dbReference type="PRINTS" id="PR00344">
    <property type="entry name" value="BCTRLSENSOR"/>
</dbReference>
<feature type="domain" description="Histidine kinase" evidence="9">
    <location>
        <begin position="512"/>
        <end position="732"/>
    </location>
</feature>
<dbReference type="SUPFAM" id="SSF55781">
    <property type="entry name" value="GAF domain-like"/>
    <property type="match status" value="1"/>
</dbReference>
<dbReference type="EMBL" id="PEZP01000019">
    <property type="protein sequence ID" value="PIT98270.1"/>
    <property type="molecule type" value="Genomic_DNA"/>
</dbReference>
<feature type="transmembrane region" description="Helical" evidence="8">
    <location>
        <begin position="36"/>
        <end position="58"/>
    </location>
</feature>
<keyword evidence="8" id="KW-0472">Membrane</keyword>